<dbReference type="SMART" id="SM01274">
    <property type="entry name" value="malic"/>
    <property type="match status" value="1"/>
</dbReference>
<keyword evidence="15" id="KW-1185">Reference proteome</keyword>
<dbReference type="AlphaFoldDB" id="A0A3N4D6H8"/>
<name>A0A3N4D6H8_9ACTN</name>
<dbReference type="InterPro" id="IPR046346">
    <property type="entry name" value="Aminoacid_DH-like_N_sf"/>
</dbReference>
<protein>
    <recommendedName>
        <fullName evidence="5">Putative malate oxidoreductase [NAD]</fullName>
    </recommendedName>
    <alternativeName>
        <fullName evidence="6">Malic enzyme</fullName>
    </alternativeName>
</protein>
<feature type="binding site" evidence="8">
    <location>
        <position position="423"/>
    </location>
    <ligand>
        <name>(S)-malate</name>
        <dbReference type="ChEBI" id="CHEBI:15589"/>
    </ligand>
</feature>
<dbReference type="EMBL" id="LR134406">
    <property type="protein sequence ID" value="VEH71200.1"/>
    <property type="molecule type" value="Genomic_DNA"/>
</dbReference>
<feature type="domain" description="Malic enzyme NAD-binding" evidence="11">
    <location>
        <begin position="279"/>
        <end position="535"/>
    </location>
</feature>
<evidence type="ECO:0000256" key="2">
    <source>
        <dbReference type="ARBA" id="ARBA00008785"/>
    </source>
</evidence>
<dbReference type="Gene3D" id="3.40.50.720">
    <property type="entry name" value="NAD(P)-binding Rossmann-like Domain"/>
    <property type="match status" value="1"/>
</dbReference>
<dbReference type="NCBIfam" id="NF010052">
    <property type="entry name" value="PRK13529.1"/>
    <property type="match status" value="1"/>
</dbReference>
<dbReference type="SUPFAM" id="SSF53223">
    <property type="entry name" value="Aminoacid dehydrogenase-like, N-terminal domain"/>
    <property type="match status" value="1"/>
</dbReference>
<dbReference type="PRINTS" id="PR00072">
    <property type="entry name" value="MALOXRDTASE"/>
</dbReference>
<feature type="binding site" evidence="9">
    <location>
        <position position="278"/>
    </location>
    <ligand>
        <name>a divalent metal cation</name>
        <dbReference type="ChEBI" id="CHEBI:60240"/>
    </ligand>
</feature>
<dbReference type="GO" id="GO:0005829">
    <property type="term" value="C:cytosol"/>
    <property type="evidence" value="ECO:0007669"/>
    <property type="project" value="TreeGrafter"/>
</dbReference>
<feature type="binding site" evidence="9">
    <location>
        <position position="254"/>
    </location>
    <ligand>
        <name>a divalent metal cation</name>
        <dbReference type="ChEBI" id="CHEBI:60240"/>
    </ligand>
</feature>
<evidence type="ECO:0000256" key="4">
    <source>
        <dbReference type="ARBA" id="ARBA00023027"/>
    </source>
</evidence>
<dbReference type="Gene3D" id="3.40.50.10380">
    <property type="entry name" value="Malic enzyme, N-terminal domain"/>
    <property type="match status" value="1"/>
</dbReference>
<dbReference type="RefSeq" id="WP_014847554.1">
    <property type="nucleotide sequence ID" value="NZ_CAJZDL010000002.1"/>
</dbReference>
<dbReference type="Pfam" id="PF03949">
    <property type="entry name" value="Malic_M"/>
    <property type="match status" value="1"/>
</dbReference>
<proteinExistence type="inferred from homology"/>
<dbReference type="PANTHER" id="PTHR23406:SF34">
    <property type="entry name" value="NAD-DEPENDENT MALIC ENZYME, MITOCHONDRIAL"/>
    <property type="match status" value="1"/>
</dbReference>
<dbReference type="InterPro" id="IPR001891">
    <property type="entry name" value="Malic_OxRdtase"/>
</dbReference>
<evidence type="ECO:0000256" key="1">
    <source>
        <dbReference type="ARBA" id="ARBA00001936"/>
    </source>
</evidence>
<dbReference type="SUPFAM" id="SSF51735">
    <property type="entry name" value="NAD(P)-binding Rossmann-fold domains"/>
    <property type="match status" value="1"/>
</dbReference>
<feature type="domain" description="Malic enzyme N-terminal" evidence="12">
    <location>
        <begin position="87"/>
        <end position="269"/>
    </location>
</feature>
<dbReference type="GO" id="GO:0006108">
    <property type="term" value="P:malate metabolic process"/>
    <property type="evidence" value="ECO:0007669"/>
    <property type="project" value="TreeGrafter"/>
</dbReference>
<accession>A0A3N4D6H8</accession>
<gene>
    <name evidence="14" type="primary">maeA_2</name>
    <name evidence="13" type="ORF">J5A53_02890</name>
    <name evidence="14" type="ORF">NCTC12967_02518</name>
</gene>
<dbReference type="GO" id="GO:0004470">
    <property type="term" value="F:malic enzyme activity"/>
    <property type="evidence" value="ECO:0007669"/>
    <property type="project" value="InterPro"/>
</dbReference>
<organism evidence="14 15">
    <name type="scientific">Arachnia propionica</name>
    <dbReference type="NCBI Taxonomy" id="1750"/>
    <lineage>
        <taxon>Bacteria</taxon>
        <taxon>Bacillati</taxon>
        <taxon>Actinomycetota</taxon>
        <taxon>Actinomycetes</taxon>
        <taxon>Propionibacteriales</taxon>
        <taxon>Propionibacteriaceae</taxon>
        <taxon>Arachnia</taxon>
    </lineage>
</organism>
<evidence type="ECO:0000256" key="9">
    <source>
        <dbReference type="PIRSR" id="PIRSR000106-3"/>
    </source>
</evidence>
<dbReference type="InterPro" id="IPR012301">
    <property type="entry name" value="Malic_N_dom"/>
</dbReference>
<evidence type="ECO:0000313" key="13">
    <source>
        <dbReference type="EMBL" id="QUC11664.1"/>
    </source>
</evidence>
<dbReference type="OMA" id="ANYDTAN"/>
<comment type="cofactor">
    <cofactor evidence="9">
        <name>Mg(2+)</name>
        <dbReference type="ChEBI" id="CHEBI:18420"/>
    </cofactor>
    <cofactor evidence="9">
        <name>Mn(2+)</name>
        <dbReference type="ChEBI" id="CHEBI:29035"/>
    </cofactor>
    <text evidence="9">Divalent metal cations. Prefers magnesium or manganese.</text>
</comment>
<dbReference type="GO" id="GO:0051287">
    <property type="term" value="F:NAD binding"/>
    <property type="evidence" value="ECO:0007669"/>
    <property type="project" value="InterPro"/>
</dbReference>
<reference evidence="13" key="2">
    <citation type="submission" date="2021-03" db="EMBL/GenBank/DDBJ databases">
        <title>Human Oral Microbial Genomes.</title>
        <authorList>
            <person name="Johnston C.D."/>
            <person name="Chen T."/>
            <person name="Dewhirst F.E."/>
        </authorList>
    </citation>
    <scope>NUCLEOTIDE SEQUENCE</scope>
    <source>
        <strain evidence="13">F0714</strain>
    </source>
</reference>
<evidence type="ECO:0000256" key="10">
    <source>
        <dbReference type="RuleBase" id="RU003427"/>
    </source>
</evidence>
<dbReference type="SMART" id="SM00919">
    <property type="entry name" value="Malic_M"/>
    <property type="match status" value="1"/>
</dbReference>
<dbReference type="GO" id="GO:0016616">
    <property type="term" value="F:oxidoreductase activity, acting on the CH-OH group of donors, NAD or NADP as acceptor"/>
    <property type="evidence" value="ECO:0007669"/>
    <property type="project" value="InterPro"/>
</dbReference>
<evidence type="ECO:0000256" key="8">
    <source>
        <dbReference type="PIRSR" id="PIRSR000106-2"/>
    </source>
</evidence>
<dbReference type="FunFam" id="3.40.50.10380:FF:000001">
    <property type="entry name" value="NAD-dependent malic enzyme"/>
    <property type="match status" value="1"/>
</dbReference>
<comment type="cofactor">
    <cofactor evidence="1">
        <name>Mn(2+)</name>
        <dbReference type="ChEBI" id="CHEBI:29035"/>
    </cofactor>
</comment>
<dbReference type="EMBL" id="CP072385">
    <property type="protein sequence ID" value="QUC11664.1"/>
    <property type="molecule type" value="Genomic_DNA"/>
</dbReference>
<keyword evidence="4" id="KW-0520">NAD</keyword>
<evidence type="ECO:0000313" key="15">
    <source>
        <dbReference type="Proteomes" id="UP000273044"/>
    </source>
</evidence>
<dbReference type="PANTHER" id="PTHR23406">
    <property type="entry name" value="MALIC ENZYME-RELATED"/>
    <property type="match status" value="1"/>
</dbReference>
<dbReference type="InterPro" id="IPR015884">
    <property type="entry name" value="Malic_enzyme_CS"/>
</dbReference>
<keyword evidence="3 9" id="KW-0479">Metal-binding</keyword>
<evidence type="ECO:0000259" key="12">
    <source>
        <dbReference type="SMART" id="SM01274"/>
    </source>
</evidence>
<dbReference type="InterPro" id="IPR036291">
    <property type="entry name" value="NAD(P)-bd_dom_sf"/>
</dbReference>
<comment type="similarity">
    <text evidence="2 10">Belongs to the malic enzymes family.</text>
</comment>
<evidence type="ECO:0000256" key="3">
    <source>
        <dbReference type="ARBA" id="ARBA00022723"/>
    </source>
</evidence>
<dbReference type="InterPro" id="IPR012302">
    <property type="entry name" value="Malic_NAD-bd"/>
</dbReference>
<dbReference type="InterPro" id="IPR037062">
    <property type="entry name" value="Malic_N_dom_sf"/>
</dbReference>
<feature type="active site" description="Proton donor" evidence="7">
    <location>
        <position position="110"/>
    </location>
</feature>
<dbReference type="Pfam" id="PF00390">
    <property type="entry name" value="malic"/>
    <property type="match status" value="1"/>
</dbReference>
<feature type="binding site" evidence="9">
    <location>
        <position position="255"/>
    </location>
    <ligand>
        <name>a divalent metal cation</name>
        <dbReference type="ChEBI" id="CHEBI:60240"/>
    </ligand>
</feature>
<evidence type="ECO:0000256" key="7">
    <source>
        <dbReference type="PIRSR" id="PIRSR000106-1"/>
    </source>
</evidence>
<evidence type="ECO:0000259" key="11">
    <source>
        <dbReference type="SMART" id="SM00919"/>
    </source>
</evidence>
<dbReference type="Proteomes" id="UP000677180">
    <property type="component" value="Chromosome"/>
</dbReference>
<dbReference type="PROSITE" id="PS00331">
    <property type="entry name" value="MALIC_ENZYMES"/>
    <property type="match status" value="1"/>
</dbReference>
<feature type="active site" description="Proton acceptor" evidence="7">
    <location>
        <position position="183"/>
    </location>
</feature>
<sequence length="566" mass="62592">MQQSGFKLDTGSRKTILEISSRGRLVLTNPVSNRGTAFTDAEREQLNLAGLLTNRVSSIEEQLQRTYGQFSRCPSPLSKFIYLSQLRDRNEVLYYRLVSEHLEEMLPIVYTPTIGEAIERFSHEYVGTRGVFLSIDHPERIEESLRNFELTPENVDLVVVTDSEGILGIGDQGIGGIQIAIGKLGLYTAAAGIHPQRAIPVVLDVGTDNLGLLHSDRYLGERHARVRGEQYDEFIDRFVRVVTELFPNAMIHWEDFGVANAHRILQRYAKEICTFNDDIQGTAAVVLAAAIAAVRRTGIPLRRHRFVIYGAGTAGIGIADMIQGALSAAGRDPGQFYAFNHNGLIIEDSPGTREFQKPYARPRSEIDGWDVADPHRVNLLETIRNAQPTILIGTSARGGAFSEEVVREMHSYCERPVIMPLSNPTDRCEARPSDLLDWTDGKALIATGSPFEPVRRGSVHHTIAQANNALIFPGLGLGVSVVQARLVSEEMIYAAAQALAGLVNEHQPGASLLPTMRDLRMVAATVAKAVAETAESQGLARRPLTNPIQDIYERMWKPEYPELRIV</sequence>
<keyword evidence="14" id="KW-0560">Oxidoreductase</keyword>
<evidence type="ECO:0000256" key="5">
    <source>
        <dbReference type="ARBA" id="ARBA00073308"/>
    </source>
</evidence>
<feature type="binding site" evidence="8">
    <location>
        <position position="467"/>
    </location>
    <ligand>
        <name>(S)-malate</name>
        <dbReference type="ChEBI" id="CHEBI:15589"/>
    </ligand>
</feature>
<dbReference type="Proteomes" id="UP000273044">
    <property type="component" value="Chromosome"/>
</dbReference>
<evidence type="ECO:0000313" key="14">
    <source>
        <dbReference type="EMBL" id="VEH71200.1"/>
    </source>
</evidence>
<dbReference type="GO" id="GO:0046872">
    <property type="term" value="F:metal ion binding"/>
    <property type="evidence" value="ECO:0007669"/>
    <property type="project" value="UniProtKB-KW"/>
</dbReference>
<dbReference type="GeneID" id="64407948"/>
<reference evidence="14 15" key="1">
    <citation type="submission" date="2018-12" db="EMBL/GenBank/DDBJ databases">
        <authorList>
            <consortium name="Pathogen Informatics"/>
        </authorList>
    </citation>
    <scope>NUCLEOTIDE SEQUENCE [LARGE SCALE GENOMIC DNA]</scope>
    <source>
        <strain evidence="14 15">NCTC12967</strain>
    </source>
</reference>
<dbReference type="PIRSF" id="PIRSF000106">
    <property type="entry name" value="ME"/>
    <property type="match status" value="1"/>
</dbReference>
<evidence type="ECO:0000256" key="6">
    <source>
        <dbReference type="ARBA" id="ARBA00082317"/>
    </source>
</evidence>
<dbReference type="OrthoDB" id="3314528at2"/>